<sequence length="278" mass="27536">MTAVSNRISSLASPTTSSCAVAIRAPYGRCRARFTGTPKVRGIDGTGWRGIVGWYSHEPEGNPNMTDDAANGTPVPPWAGPAPETPAPAPRGGRASKLKIGIVAAVSGAIVIGGGVAVANAASTGNAVQQGPGGGHGGYGGYGGPGGGPGGGFPGGRGGMERGGTHGALHGDFVVKDSSGKYVTYRLQTGTVTAVSDTSITVKSEDGYSTTFAVNDSTKVGNGSGKIGDVKTGNTVTVVGTVDGTTVTATRIADTSLRGNKPSRQPRGSDAPKPTKTA</sequence>
<feature type="domain" description="DUF5666" evidence="3">
    <location>
        <begin position="189"/>
        <end position="252"/>
    </location>
</feature>
<keyword evidence="2" id="KW-0472">Membrane</keyword>
<evidence type="ECO:0000256" key="1">
    <source>
        <dbReference type="SAM" id="MobiDB-lite"/>
    </source>
</evidence>
<comment type="caution">
    <text evidence="4">The sequence shown here is derived from an EMBL/GenBank/DDBJ whole genome shotgun (WGS) entry which is preliminary data.</text>
</comment>
<feature type="region of interest" description="Disordered" evidence="1">
    <location>
        <begin position="252"/>
        <end position="278"/>
    </location>
</feature>
<keyword evidence="2" id="KW-1133">Transmembrane helix</keyword>
<organism evidence="4 5">
    <name type="scientific">Dactylosporangium sucinum</name>
    <dbReference type="NCBI Taxonomy" id="1424081"/>
    <lineage>
        <taxon>Bacteria</taxon>
        <taxon>Bacillati</taxon>
        <taxon>Actinomycetota</taxon>
        <taxon>Actinomycetes</taxon>
        <taxon>Micromonosporales</taxon>
        <taxon>Micromonosporaceae</taxon>
        <taxon>Dactylosporangium</taxon>
    </lineage>
</organism>
<proteinExistence type="predicted"/>
<accession>A0A917X0Z8</accession>
<dbReference type="EMBL" id="BMPI01000032">
    <property type="protein sequence ID" value="GGM49848.1"/>
    <property type="molecule type" value="Genomic_DNA"/>
</dbReference>
<evidence type="ECO:0000313" key="4">
    <source>
        <dbReference type="EMBL" id="GGM49848.1"/>
    </source>
</evidence>
<dbReference type="InterPro" id="IPR043724">
    <property type="entry name" value="DUF5666"/>
</dbReference>
<evidence type="ECO:0000313" key="5">
    <source>
        <dbReference type="Proteomes" id="UP000642070"/>
    </source>
</evidence>
<feature type="region of interest" description="Disordered" evidence="1">
    <location>
        <begin position="59"/>
        <end position="94"/>
    </location>
</feature>
<evidence type="ECO:0000256" key="2">
    <source>
        <dbReference type="SAM" id="Phobius"/>
    </source>
</evidence>
<reference evidence="4" key="1">
    <citation type="journal article" date="2014" name="Int. J. Syst. Evol. Microbiol.">
        <title>Complete genome sequence of Corynebacterium casei LMG S-19264T (=DSM 44701T), isolated from a smear-ripened cheese.</title>
        <authorList>
            <consortium name="US DOE Joint Genome Institute (JGI-PGF)"/>
            <person name="Walter F."/>
            <person name="Albersmeier A."/>
            <person name="Kalinowski J."/>
            <person name="Ruckert C."/>
        </authorList>
    </citation>
    <scope>NUCLEOTIDE SEQUENCE</scope>
    <source>
        <strain evidence="4">JCM 19831</strain>
    </source>
</reference>
<name>A0A917X0Z8_9ACTN</name>
<dbReference type="Pfam" id="PF18914">
    <property type="entry name" value="DUF5666"/>
    <property type="match status" value="1"/>
</dbReference>
<feature type="region of interest" description="Disordered" evidence="1">
    <location>
        <begin position="138"/>
        <end position="165"/>
    </location>
</feature>
<keyword evidence="5" id="KW-1185">Reference proteome</keyword>
<protein>
    <recommendedName>
        <fullName evidence="3">DUF5666 domain-containing protein</fullName>
    </recommendedName>
</protein>
<dbReference type="Proteomes" id="UP000642070">
    <property type="component" value="Unassembled WGS sequence"/>
</dbReference>
<feature type="compositionally biased region" description="Pro residues" evidence="1">
    <location>
        <begin position="74"/>
        <end position="89"/>
    </location>
</feature>
<dbReference type="PROSITE" id="PS51257">
    <property type="entry name" value="PROKAR_LIPOPROTEIN"/>
    <property type="match status" value="1"/>
</dbReference>
<feature type="transmembrane region" description="Helical" evidence="2">
    <location>
        <begin position="100"/>
        <end position="122"/>
    </location>
</feature>
<keyword evidence="2" id="KW-0812">Transmembrane</keyword>
<feature type="compositionally biased region" description="Gly residues" evidence="1">
    <location>
        <begin position="138"/>
        <end position="158"/>
    </location>
</feature>
<dbReference type="AlphaFoldDB" id="A0A917X0Z8"/>
<reference evidence="4" key="2">
    <citation type="submission" date="2020-09" db="EMBL/GenBank/DDBJ databases">
        <authorList>
            <person name="Sun Q."/>
            <person name="Ohkuma M."/>
        </authorList>
    </citation>
    <scope>NUCLEOTIDE SEQUENCE</scope>
    <source>
        <strain evidence="4">JCM 19831</strain>
    </source>
</reference>
<gene>
    <name evidence="4" type="ORF">GCM10007977_059410</name>
</gene>
<evidence type="ECO:0000259" key="3">
    <source>
        <dbReference type="Pfam" id="PF18914"/>
    </source>
</evidence>